<keyword evidence="2 4" id="KW-0863">Zinc-finger</keyword>
<evidence type="ECO:0000313" key="6">
    <source>
        <dbReference type="EMBL" id="EST45659.1"/>
    </source>
</evidence>
<dbReference type="SMART" id="SM00184">
    <property type="entry name" value="RING"/>
    <property type="match status" value="1"/>
</dbReference>
<dbReference type="AlphaFoldDB" id="V6LY06"/>
<evidence type="ECO:0000259" key="5">
    <source>
        <dbReference type="PROSITE" id="PS50089"/>
    </source>
</evidence>
<keyword evidence="3" id="KW-0862">Zinc</keyword>
<reference evidence="6 7" key="1">
    <citation type="journal article" date="2014" name="PLoS Genet.">
        <title>The Genome of Spironucleus salmonicida Highlights a Fish Pathogen Adapted to Fluctuating Environments.</title>
        <authorList>
            <person name="Xu F."/>
            <person name="Jerlstrom-Hultqvist J."/>
            <person name="Einarsson E."/>
            <person name="Astvaldsson A."/>
            <person name="Svard S.G."/>
            <person name="Andersson J.O."/>
        </authorList>
    </citation>
    <scope>NUCLEOTIDE SEQUENCE</scope>
    <source>
        <strain evidence="7">ATCC 50377</strain>
    </source>
</reference>
<evidence type="ECO:0000313" key="8">
    <source>
        <dbReference type="Proteomes" id="UP000018208"/>
    </source>
</evidence>
<dbReference type="Proteomes" id="UP000018208">
    <property type="component" value="Unassembled WGS sequence"/>
</dbReference>
<dbReference type="OrthoDB" id="411372at2759"/>
<dbReference type="GO" id="GO:0008270">
    <property type="term" value="F:zinc ion binding"/>
    <property type="evidence" value="ECO:0007669"/>
    <property type="project" value="UniProtKB-KW"/>
</dbReference>
<dbReference type="EMBL" id="KI546089">
    <property type="protein sequence ID" value="EST45659.1"/>
    <property type="molecule type" value="Genomic_DNA"/>
</dbReference>
<dbReference type="InterPro" id="IPR018957">
    <property type="entry name" value="Znf_C3HC4_RING-type"/>
</dbReference>
<keyword evidence="8" id="KW-1185">Reference proteome</keyword>
<protein>
    <submittedName>
        <fullName evidence="6">Zinc finger, C3HC4 type (RING finger) domain-containing protein</fullName>
    </submittedName>
</protein>
<evidence type="ECO:0000313" key="7">
    <source>
        <dbReference type="EMBL" id="KAH0576616.1"/>
    </source>
</evidence>
<dbReference type="InterPro" id="IPR001841">
    <property type="entry name" value="Znf_RING"/>
</dbReference>
<dbReference type="PROSITE" id="PS50089">
    <property type="entry name" value="ZF_RING_2"/>
    <property type="match status" value="1"/>
</dbReference>
<evidence type="ECO:0000256" key="3">
    <source>
        <dbReference type="ARBA" id="ARBA00022833"/>
    </source>
</evidence>
<sequence length="135" mass="15345">MAEDKICPVCLGQIEHTPFSLKCGHDLHELCFDQLCLSGNENCPVCNLPIDSSLELQSTDDEIAQHNQRTPLINFNHDFLNAEQLLTQIRAMKTIVKDQQMLSIMLQGILSSVMDIMEPEELELFMIGIEQIMQQ</sequence>
<feature type="domain" description="RING-type" evidence="5">
    <location>
        <begin position="7"/>
        <end position="47"/>
    </location>
</feature>
<name>V6LY06_9EUKA</name>
<accession>V6LY06</accession>
<dbReference type="SUPFAM" id="SSF57850">
    <property type="entry name" value="RING/U-box"/>
    <property type="match status" value="1"/>
</dbReference>
<evidence type="ECO:0000256" key="2">
    <source>
        <dbReference type="ARBA" id="ARBA00022771"/>
    </source>
</evidence>
<reference evidence="7" key="2">
    <citation type="submission" date="2020-12" db="EMBL/GenBank/DDBJ databases">
        <title>New Spironucleus salmonicida genome in near-complete chromosomes.</title>
        <authorList>
            <person name="Xu F."/>
            <person name="Kurt Z."/>
            <person name="Jimenez-Gonzalez A."/>
            <person name="Astvaldsson A."/>
            <person name="Andersson J.O."/>
            <person name="Svard S.G."/>
        </authorList>
    </citation>
    <scope>NUCLEOTIDE SEQUENCE</scope>
    <source>
        <strain evidence="7">ATCC 50377</strain>
    </source>
</reference>
<gene>
    <name evidence="6" type="ORF">SS50377_14231</name>
    <name evidence="7" type="ORF">SS50377_22180</name>
</gene>
<proteinExistence type="predicted"/>
<dbReference type="Gene3D" id="3.30.40.10">
    <property type="entry name" value="Zinc/RING finger domain, C3HC4 (zinc finger)"/>
    <property type="match status" value="1"/>
</dbReference>
<keyword evidence="1" id="KW-0479">Metal-binding</keyword>
<dbReference type="Pfam" id="PF00097">
    <property type="entry name" value="zf-C3HC4"/>
    <property type="match status" value="1"/>
</dbReference>
<dbReference type="VEuPathDB" id="GiardiaDB:SS50377_22180"/>
<dbReference type="EMBL" id="AUWU02000002">
    <property type="protein sequence ID" value="KAH0576616.1"/>
    <property type="molecule type" value="Genomic_DNA"/>
</dbReference>
<evidence type="ECO:0000256" key="4">
    <source>
        <dbReference type="PROSITE-ProRule" id="PRU00175"/>
    </source>
</evidence>
<dbReference type="InterPro" id="IPR013083">
    <property type="entry name" value="Znf_RING/FYVE/PHD"/>
</dbReference>
<organism evidence="6">
    <name type="scientific">Spironucleus salmonicida</name>
    <dbReference type="NCBI Taxonomy" id="348837"/>
    <lineage>
        <taxon>Eukaryota</taxon>
        <taxon>Metamonada</taxon>
        <taxon>Diplomonadida</taxon>
        <taxon>Hexamitidae</taxon>
        <taxon>Hexamitinae</taxon>
        <taxon>Spironucleus</taxon>
    </lineage>
</organism>
<evidence type="ECO:0000256" key="1">
    <source>
        <dbReference type="ARBA" id="ARBA00022723"/>
    </source>
</evidence>